<dbReference type="InterPro" id="IPR028082">
    <property type="entry name" value="Peripla_BP_I"/>
</dbReference>
<dbReference type="GO" id="GO:0030246">
    <property type="term" value="F:carbohydrate binding"/>
    <property type="evidence" value="ECO:0007669"/>
    <property type="project" value="TreeGrafter"/>
</dbReference>
<dbReference type="EMBL" id="LHPH01000007">
    <property type="protein sequence ID" value="KPH63811.1"/>
    <property type="molecule type" value="Genomic_DNA"/>
</dbReference>
<organism evidence="4 5">
    <name type="scientific">Pseudoalteromonas porphyrae</name>
    <dbReference type="NCBI Taxonomy" id="187330"/>
    <lineage>
        <taxon>Bacteria</taxon>
        <taxon>Pseudomonadati</taxon>
        <taxon>Pseudomonadota</taxon>
        <taxon>Gammaproteobacteria</taxon>
        <taxon>Alteromonadales</taxon>
        <taxon>Pseudoalteromonadaceae</taxon>
        <taxon>Pseudoalteromonas</taxon>
    </lineage>
</organism>
<dbReference type="GO" id="GO:0030288">
    <property type="term" value="C:outer membrane-bounded periplasmic space"/>
    <property type="evidence" value="ECO:0007669"/>
    <property type="project" value="TreeGrafter"/>
</dbReference>
<evidence type="ECO:0000313" key="4">
    <source>
        <dbReference type="EMBL" id="KPH63811.1"/>
    </source>
</evidence>
<dbReference type="GO" id="GO:0055085">
    <property type="term" value="P:transmembrane transport"/>
    <property type="evidence" value="ECO:0007669"/>
    <property type="project" value="UniProtKB-ARBA"/>
</dbReference>
<comment type="caution">
    <text evidence="4">The sequence shown here is derived from an EMBL/GenBank/DDBJ whole genome shotgun (WGS) entry which is preliminary data.</text>
</comment>
<dbReference type="AlphaFoldDB" id="A0A0N0M096"/>
<accession>A0A0N0M096</accession>
<dbReference type="STRING" id="187330.AMS58_02475"/>
<dbReference type="InterPro" id="IPR025997">
    <property type="entry name" value="SBP_2_dom"/>
</dbReference>
<dbReference type="SUPFAM" id="SSF53822">
    <property type="entry name" value="Periplasmic binding protein-like I"/>
    <property type="match status" value="1"/>
</dbReference>
<comment type="similarity">
    <text evidence="2">Belongs to the bacterial solute-binding protein 2 family.</text>
</comment>
<comment type="subcellular location">
    <subcellularLocation>
        <location evidence="1">Periplasm</location>
    </subcellularLocation>
</comment>
<name>A0A0N0M096_9GAMM</name>
<reference evidence="4 5" key="1">
    <citation type="submission" date="2015-08" db="EMBL/GenBank/DDBJ databases">
        <title>Draft Genome Sequence of Pseudoalteromonas porphyrae UCD-SED14.</title>
        <authorList>
            <person name="Coil D.A."/>
            <person name="Jospin G."/>
            <person name="Lee R.D."/>
            <person name="Eisen J.A."/>
        </authorList>
    </citation>
    <scope>NUCLEOTIDE SEQUENCE [LARGE SCALE GENOMIC DNA]</scope>
    <source>
        <strain evidence="4 5">UCD-SED14</strain>
    </source>
</reference>
<proteinExistence type="inferred from homology"/>
<dbReference type="PATRIC" id="fig|187330.3.peg.3600"/>
<feature type="domain" description="Periplasmic binding protein" evidence="3">
    <location>
        <begin position="37"/>
        <end position="310"/>
    </location>
</feature>
<evidence type="ECO:0000259" key="3">
    <source>
        <dbReference type="Pfam" id="PF13407"/>
    </source>
</evidence>
<dbReference type="PANTHER" id="PTHR30036">
    <property type="entry name" value="D-XYLOSE-BINDING PERIPLASMIC PROTEIN"/>
    <property type="match status" value="1"/>
</dbReference>
<dbReference type="Gene3D" id="3.40.50.2300">
    <property type="match status" value="2"/>
</dbReference>
<evidence type="ECO:0000313" key="5">
    <source>
        <dbReference type="Proteomes" id="UP000037848"/>
    </source>
</evidence>
<dbReference type="Proteomes" id="UP000037848">
    <property type="component" value="Unassembled WGS sequence"/>
</dbReference>
<evidence type="ECO:0000256" key="1">
    <source>
        <dbReference type="ARBA" id="ARBA00004418"/>
    </source>
</evidence>
<dbReference type="RefSeq" id="WP_054453789.1">
    <property type="nucleotide sequence ID" value="NZ_LHPH01000007.1"/>
</dbReference>
<dbReference type="Pfam" id="PF13407">
    <property type="entry name" value="Peripla_BP_4"/>
    <property type="match status" value="1"/>
</dbReference>
<gene>
    <name evidence="4" type="ORF">ADS77_07810</name>
</gene>
<dbReference type="PANTHER" id="PTHR30036:SF7">
    <property type="entry name" value="ABC TRANSPORTER PERIPLASMIC-BINDING PROTEIN YPHF"/>
    <property type="match status" value="1"/>
</dbReference>
<sequence length="340" mass="38368">MSQRSSVRFKHIKIALLFLISSVCVTFTLHAKAQIVIGIVGKTKNDSFYIQSFKGCLKFAESMPDVTCVYDGPDDYQDIRTQSLIIQDLVKDEIDGLLLATTDSDYLVSRVLKDLDRQNIPVITFDSDLLPKDHQYRLAYVGTNNFEFGVALGNQIKLFAKDSPLNTVCIQSGHQTTPNLNERIAGVRFALSGKSEKRLSGENGWDEFSRCPLYSLGKRGTSLEQLKNVLKMKHPPLFLAVAGFAQFNSDYIKSVQSHKSRIESGNVVIISADTEEVQLRALKQGLSQSNIGQNPFEMGRLSAELMYNFIVNDKKPEKPFYYLDFHYCTKRNVDTCTKNY</sequence>
<dbReference type="InterPro" id="IPR050555">
    <property type="entry name" value="Bact_Solute-Bind_Prot2"/>
</dbReference>
<keyword evidence="5" id="KW-1185">Reference proteome</keyword>
<protein>
    <submittedName>
        <fullName evidence="4">Sugar-binding protein</fullName>
    </submittedName>
</protein>
<dbReference type="OrthoDB" id="3189720at2"/>
<evidence type="ECO:0000256" key="2">
    <source>
        <dbReference type="ARBA" id="ARBA00007639"/>
    </source>
</evidence>